<evidence type="ECO:0000259" key="4">
    <source>
        <dbReference type="Pfam" id="PF00724"/>
    </source>
</evidence>
<comment type="similarity">
    <text evidence="2">Belongs to the NADH:flavin oxidoreductase/NADH oxidase family.</text>
</comment>
<dbReference type="PANTHER" id="PTHR22893:SF91">
    <property type="entry name" value="NADPH DEHYDROGENASE 2-RELATED"/>
    <property type="match status" value="1"/>
</dbReference>
<protein>
    <submittedName>
        <fullName evidence="5">Alkene reductase</fullName>
    </submittedName>
</protein>
<dbReference type="InterPro" id="IPR013785">
    <property type="entry name" value="Aldolase_TIM"/>
</dbReference>
<dbReference type="GO" id="GO:0010181">
    <property type="term" value="F:FMN binding"/>
    <property type="evidence" value="ECO:0007669"/>
    <property type="project" value="InterPro"/>
</dbReference>
<dbReference type="PANTHER" id="PTHR22893">
    <property type="entry name" value="NADH OXIDOREDUCTASE-RELATED"/>
    <property type="match status" value="1"/>
</dbReference>
<sequence length="362" mass="38644">MPTLFDPIRIGAIDAPNRIIMAPLTRARSTRDHVPTEIMQTYYAQRAGAGLIISEATGISRQGLGWPFAPGLWTPEQTEAWKPVTEAVHKAGGRIVAQLWHMGRIVHPSFIGGDLPVSASATRAPGKAHTYEGRLDYVEARPIGVEEIPGVLDDYANATRNAIAAGFDGVQIHAANGYFIDQFLRDGSNHRDDDYGGSPENRIRLLREVTEAVVSVAGADRTGVRLSPNGDSQGVDDSAPDVVFPLAAKALSDIGIAFLELRQPGPEGTFGRTDVPKQSPAIRKAFDGVLILNSDYTLDQAQDDVASGAADAISFGRPFIANPDLPARLASGAALNADSMATWYSQGPEGYIDYPALESEAA</sequence>
<evidence type="ECO:0000256" key="2">
    <source>
        <dbReference type="ARBA" id="ARBA00005979"/>
    </source>
</evidence>
<evidence type="ECO:0000256" key="1">
    <source>
        <dbReference type="ARBA" id="ARBA00001917"/>
    </source>
</evidence>
<dbReference type="GO" id="GO:0005829">
    <property type="term" value="C:cytosol"/>
    <property type="evidence" value="ECO:0007669"/>
    <property type="project" value="UniProtKB-ARBA"/>
</dbReference>
<dbReference type="CDD" id="cd02933">
    <property type="entry name" value="OYE_like_FMN"/>
    <property type="match status" value="1"/>
</dbReference>
<evidence type="ECO:0000256" key="3">
    <source>
        <dbReference type="ARBA" id="ARBA00023002"/>
    </source>
</evidence>
<comment type="cofactor">
    <cofactor evidence="1">
        <name>FMN</name>
        <dbReference type="ChEBI" id="CHEBI:58210"/>
    </cofactor>
</comment>
<name>A0A2W5AAR4_9SPHN</name>
<dbReference type="AlphaFoldDB" id="A0A2W5AAR4"/>
<dbReference type="SUPFAM" id="SSF51395">
    <property type="entry name" value="FMN-linked oxidoreductases"/>
    <property type="match status" value="1"/>
</dbReference>
<evidence type="ECO:0000313" key="6">
    <source>
        <dbReference type="Proteomes" id="UP000249066"/>
    </source>
</evidence>
<evidence type="ECO:0000313" key="5">
    <source>
        <dbReference type="EMBL" id="PZO91644.1"/>
    </source>
</evidence>
<dbReference type="Gene3D" id="3.20.20.70">
    <property type="entry name" value="Aldolase class I"/>
    <property type="match status" value="1"/>
</dbReference>
<dbReference type="Proteomes" id="UP000249066">
    <property type="component" value="Unassembled WGS sequence"/>
</dbReference>
<dbReference type="InterPro" id="IPR001155">
    <property type="entry name" value="OxRdtase_FMN_N"/>
</dbReference>
<dbReference type="FunFam" id="3.20.20.70:FF:000059">
    <property type="entry name" value="N-ethylmaleimide reductase, FMN-linked"/>
    <property type="match status" value="1"/>
</dbReference>
<gene>
    <name evidence="5" type="ORF">DI623_02380</name>
</gene>
<dbReference type="GO" id="GO:0016628">
    <property type="term" value="F:oxidoreductase activity, acting on the CH-CH group of donors, NAD or NADP as acceptor"/>
    <property type="evidence" value="ECO:0007669"/>
    <property type="project" value="UniProtKB-ARBA"/>
</dbReference>
<feature type="domain" description="NADH:flavin oxidoreductase/NADH oxidase N-terminal" evidence="4">
    <location>
        <begin position="4"/>
        <end position="335"/>
    </location>
</feature>
<proteinExistence type="inferred from homology"/>
<accession>A0A2W5AAR4</accession>
<reference evidence="5 6" key="1">
    <citation type="submission" date="2017-08" db="EMBL/GenBank/DDBJ databases">
        <title>Infants hospitalized years apart are colonized by the same room-sourced microbial strains.</title>
        <authorList>
            <person name="Brooks B."/>
            <person name="Olm M.R."/>
            <person name="Firek B.A."/>
            <person name="Baker R."/>
            <person name="Thomas B.C."/>
            <person name="Morowitz M.J."/>
            <person name="Banfield J.F."/>
        </authorList>
    </citation>
    <scope>NUCLEOTIDE SEQUENCE [LARGE SCALE GENOMIC DNA]</scope>
    <source>
        <strain evidence="5">S2_018_000_R2_101</strain>
    </source>
</reference>
<keyword evidence="3" id="KW-0560">Oxidoreductase</keyword>
<dbReference type="EMBL" id="QFNN01000006">
    <property type="protein sequence ID" value="PZO91644.1"/>
    <property type="molecule type" value="Genomic_DNA"/>
</dbReference>
<comment type="caution">
    <text evidence="5">The sequence shown here is derived from an EMBL/GenBank/DDBJ whole genome shotgun (WGS) entry which is preliminary data.</text>
</comment>
<organism evidence="5 6">
    <name type="scientific">Sphingomonas sanxanigenens</name>
    <dbReference type="NCBI Taxonomy" id="397260"/>
    <lineage>
        <taxon>Bacteria</taxon>
        <taxon>Pseudomonadati</taxon>
        <taxon>Pseudomonadota</taxon>
        <taxon>Alphaproteobacteria</taxon>
        <taxon>Sphingomonadales</taxon>
        <taxon>Sphingomonadaceae</taxon>
        <taxon>Sphingomonas</taxon>
    </lineage>
</organism>
<dbReference type="InterPro" id="IPR045247">
    <property type="entry name" value="Oye-like"/>
</dbReference>
<dbReference type="Pfam" id="PF00724">
    <property type="entry name" value="Oxidored_FMN"/>
    <property type="match status" value="1"/>
</dbReference>